<dbReference type="EMBL" id="JAUEPS010000164">
    <property type="protein sequence ID" value="KAK0434998.1"/>
    <property type="molecule type" value="Genomic_DNA"/>
</dbReference>
<evidence type="ECO:0000313" key="2">
    <source>
        <dbReference type="EMBL" id="KAK0434998.1"/>
    </source>
</evidence>
<dbReference type="PROSITE" id="PS50181">
    <property type="entry name" value="FBOX"/>
    <property type="match status" value="1"/>
</dbReference>
<gene>
    <name evidence="2" type="ORF">EV420DRAFT_1653514</name>
</gene>
<evidence type="ECO:0000313" key="3">
    <source>
        <dbReference type="Proteomes" id="UP001175211"/>
    </source>
</evidence>
<organism evidence="2 3">
    <name type="scientific">Armillaria tabescens</name>
    <name type="common">Ringless honey mushroom</name>
    <name type="synonym">Agaricus tabescens</name>
    <dbReference type="NCBI Taxonomy" id="1929756"/>
    <lineage>
        <taxon>Eukaryota</taxon>
        <taxon>Fungi</taxon>
        <taxon>Dikarya</taxon>
        <taxon>Basidiomycota</taxon>
        <taxon>Agaricomycotina</taxon>
        <taxon>Agaricomycetes</taxon>
        <taxon>Agaricomycetidae</taxon>
        <taxon>Agaricales</taxon>
        <taxon>Marasmiineae</taxon>
        <taxon>Physalacriaceae</taxon>
        <taxon>Desarmillaria</taxon>
    </lineage>
</organism>
<dbReference type="InterPro" id="IPR036047">
    <property type="entry name" value="F-box-like_dom_sf"/>
</dbReference>
<comment type="caution">
    <text evidence="2">The sequence shown here is derived from an EMBL/GenBank/DDBJ whole genome shotgun (WGS) entry which is preliminary data.</text>
</comment>
<name>A0AA39J639_ARMTA</name>
<sequence length="387" mass="43531">MTITLNNLPDDLLIDAIAFLSVPDILFLCQACTRFNTFKLNILSNDYPCPINDTDHKQRTCHAYRLATRWLADYPMIPTSIIKFTASPASDIKFIPGWQHKWILIVSEGIRTVLTIWDVARAHKCSEWLPKGGKLFTKIILNEDPESEVSIVVALYGSERILFLHLDDDGALHKVHDIDVGFHPVSMTGDVIAFSDDISKALIYNWKTEEQAYLDDGGDMQDNDCNHIIFAPTSIDCCHPHQLSQYLFDWHDHTSATPTSLLTLSESYRLWTLETNLFQLYSLASVPPMLLSRGLSRHCVLSYVDMVLGKRGTAVWISPEECATAEYRGCKTLIAAIFPGPLNAMAEVRIHELCSNTPNNWDALDYDEELGRIALGSCLGEVTIVQL</sequence>
<dbReference type="AlphaFoldDB" id="A0AA39J639"/>
<feature type="domain" description="F-box" evidence="1">
    <location>
        <begin position="2"/>
        <end position="46"/>
    </location>
</feature>
<accession>A0AA39J639</accession>
<keyword evidence="3" id="KW-1185">Reference proteome</keyword>
<dbReference type="RefSeq" id="XP_060321855.1">
    <property type="nucleotide sequence ID" value="XM_060478755.1"/>
</dbReference>
<dbReference type="Proteomes" id="UP001175211">
    <property type="component" value="Unassembled WGS sequence"/>
</dbReference>
<dbReference type="InterPro" id="IPR001810">
    <property type="entry name" value="F-box_dom"/>
</dbReference>
<dbReference type="GeneID" id="85362303"/>
<dbReference type="SUPFAM" id="SSF81383">
    <property type="entry name" value="F-box domain"/>
    <property type="match status" value="1"/>
</dbReference>
<reference evidence="2" key="1">
    <citation type="submission" date="2023-06" db="EMBL/GenBank/DDBJ databases">
        <authorList>
            <consortium name="Lawrence Berkeley National Laboratory"/>
            <person name="Ahrendt S."/>
            <person name="Sahu N."/>
            <person name="Indic B."/>
            <person name="Wong-Bajracharya J."/>
            <person name="Merenyi Z."/>
            <person name="Ke H.-M."/>
            <person name="Monk M."/>
            <person name="Kocsube S."/>
            <person name="Drula E."/>
            <person name="Lipzen A."/>
            <person name="Balint B."/>
            <person name="Henrissat B."/>
            <person name="Andreopoulos B."/>
            <person name="Martin F.M."/>
            <person name="Harder C.B."/>
            <person name="Rigling D."/>
            <person name="Ford K.L."/>
            <person name="Foster G.D."/>
            <person name="Pangilinan J."/>
            <person name="Papanicolaou A."/>
            <person name="Barry K."/>
            <person name="LaButti K."/>
            <person name="Viragh M."/>
            <person name="Koriabine M."/>
            <person name="Yan M."/>
            <person name="Riley R."/>
            <person name="Champramary S."/>
            <person name="Plett K.L."/>
            <person name="Tsai I.J."/>
            <person name="Slot J."/>
            <person name="Sipos G."/>
            <person name="Plett J."/>
            <person name="Nagy L.G."/>
            <person name="Grigoriev I.V."/>
        </authorList>
    </citation>
    <scope>NUCLEOTIDE SEQUENCE</scope>
    <source>
        <strain evidence="2">CCBAS 213</strain>
    </source>
</reference>
<evidence type="ECO:0000259" key="1">
    <source>
        <dbReference type="PROSITE" id="PS50181"/>
    </source>
</evidence>
<proteinExistence type="predicted"/>
<protein>
    <recommendedName>
        <fullName evidence="1">F-box domain-containing protein</fullName>
    </recommendedName>
</protein>